<keyword evidence="8" id="KW-1185">Reference proteome</keyword>
<feature type="transmembrane region" description="Helical" evidence="3">
    <location>
        <begin position="239"/>
        <end position="259"/>
    </location>
</feature>
<dbReference type="Gene3D" id="2.40.110.10">
    <property type="entry name" value="Butyryl-CoA Dehydrogenase, subunit A, domain 2"/>
    <property type="match status" value="1"/>
</dbReference>
<evidence type="ECO:0000256" key="3">
    <source>
        <dbReference type="SAM" id="Phobius"/>
    </source>
</evidence>
<protein>
    <submittedName>
        <fullName evidence="7">Acyl-CoA dehydrogenase</fullName>
    </submittedName>
</protein>
<feature type="domain" description="Acyl-CoA oxidase/dehydrogenase middle" evidence="4">
    <location>
        <begin position="134"/>
        <end position="212"/>
    </location>
</feature>
<evidence type="ECO:0000259" key="4">
    <source>
        <dbReference type="Pfam" id="PF02770"/>
    </source>
</evidence>
<dbReference type="EMBL" id="FNBE01000003">
    <property type="protein sequence ID" value="SDF09793.1"/>
    <property type="molecule type" value="Genomic_DNA"/>
</dbReference>
<dbReference type="InterPro" id="IPR009100">
    <property type="entry name" value="AcylCoA_DH/oxidase_NM_dom_sf"/>
</dbReference>
<dbReference type="PIRSF" id="PIRSF016578">
    <property type="entry name" value="HsaA"/>
    <property type="match status" value="1"/>
</dbReference>
<dbReference type="Gene3D" id="1.20.140.10">
    <property type="entry name" value="Butyryl-CoA Dehydrogenase, subunit A, domain 3"/>
    <property type="match status" value="1"/>
</dbReference>
<dbReference type="InterPro" id="IPR013107">
    <property type="entry name" value="Acyl-CoA_DH_C"/>
</dbReference>
<keyword evidence="1" id="KW-0285">Flavoprotein</keyword>
<evidence type="ECO:0000313" key="7">
    <source>
        <dbReference type="EMBL" id="SDF09793.1"/>
    </source>
</evidence>
<feature type="domain" description="Acyl-CoA dehydrogenase/oxidase N-terminal" evidence="5">
    <location>
        <begin position="23"/>
        <end position="90"/>
    </location>
</feature>
<keyword evidence="3" id="KW-0812">Transmembrane</keyword>
<dbReference type="GO" id="GO:0050660">
    <property type="term" value="F:flavin adenine dinucleotide binding"/>
    <property type="evidence" value="ECO:0007669"/>
    <property type="project" value="InterPro"/>
</dbReference>
<name>A0A1G7IB02_PSEOR</name>
<dbReference type="InterPro" id="IPR046373">
    <property type="entry name" value="Acyl-CoA_Oxase/DH_mid-dom_sf"/>
</dbReference>
<proteinExistence type="predicted"/>
<dbReference type="OrthoDB" id="2986495at2"/>
<dbReference type="AlphaFoldDB" id="A0A1G7IB02"/>
<dbReference type="Pfam" id="PF02771">
    <property type="entry name" value="Acyl-CoA_dh_N"/>
    <property type="match status" value="1"/>
</dbReference>
<dbReference type="PANTHER" id="PTHR43884">
    <property type="entry name" value="ACYL-COA DEHYDROGENASE"/>
    <property type="match status" value="1"/>
</dbReference>
<evidence type="ECO:0000313" key="8">
    <source>
        <dbReference type="Proteomes" id="UP000198967"/>
    </source>
</evidence>
<evidence type="ECO:0000256" key="2">
    <source>
        <dbReference type="ARBA" id="ARBA00023002"/>
    </source>
</evidence>
<accession>A0A1G7IB02</accession>
<sequence length="395" mass="42458">MTATTESGTGTVLPDDMLARFDERAPRYDRENAFFAEDFDELRACGYLDVAVPTAMGGGGATLAEYSRLARRLGSVAPATALAVNMHVYWTGVAADLQRAGDDSCAVILERAAAGEVLAALHGEAGNEFPLLYATTTAERVDGGWRINGHKIFGSLSPVWTLGGFHAMDVSDPEAPRIVHGFVDRADPGVQVVDTWDTLGMRATQSQDTVLDHAFVPDEQVVLVCPAGFAGAGPFQVAIFAWALLGFASVYLGAARRAFDLTIESMPRRRSAALSGSMVNHPGVQHAVSDMRMAYDAAEALLERTARDWSDGVDHPDWPVRLVGTRQTVINNAFSIVDTALDLSGGGGAFRRSRLEQLFRDVRMGRFHPGNGLMAHELIGKLCLGLDPDGTPRWG</sequence>
<keyword evidence="3" id="KW-1133">Transmembrane helix</keyword>
<evidence type="ECO:0000256" key="1">
    <source>
        <dbReference type="ARBA" id="ARBA00022630"/>
    </source>
</evidence>
<dbReference type="Gene3D" id="1.10.540.10">
    <property type="entry name" value="Acyl-CoA dehydrogenase/oxidase, N-terminal domain"/>
    <property type="match status" value="1"/>
</dbReference>
<dbReference type="PANTHER" id="PTHR43884:SF25">
    <property type="entry name" value="ACYL-COA DEHYDROGENASE YDBM-RELATED"/>
    <property type="match status" value="1"/>
</dbReference>
<evidence type="ECO:0000259" key="5">
    <source>
        <dbReference type="Pfam" id="PF02771"/>
    </source>
</evidence>
<dbReference type="InterPro" id="IPR036250">
    <property type="entry name" value="AcylCo_DH-like_C"/>
</dbReference>
<dbReference type="CDD" id="cd00567">
    <property type="entry name" value="ACAD"/>
    <property type="match status" value="1"/>
</dbReference>
<dbReference type="InterPro" id="IPR013786">
    <property type="entry name" value="AcylCoA_DH/ox_N"/>
</dbReference>
<reference evidence="7 8" key="1">
    <citation type="submission" date="2016-10" db="EMBL/GenBank/DDBJ databases">
        <authorList>
            <person name="de Groot N.N."/>
        </authorList>
    </citation>
    <scope>NUCLEOTIDE SEQUENCE [LARGE SCALE GENOMIC DNA]</scope>
    <source>
        <strain evidence="7 8">CGMCC 4.3143</strain>
    </source>
</reference>
<organism evidence="7 8">
    <name type="scientific">Pseudonocardia oroxyli</name>
    <dbReference type="NCBI Taxonomy" id="366584"/>
    <lineage>
        <taxon>Bacteria</taxon>
        <taxon>Bacillati</taxon>
        <taxon>Actinomycetota</taxon>
        <taxon>Actinomycetes</taxon>
        <taxon>Pseudonocardiales</taxon>
        <taxon>Pseudonocardiaceae</taxon>
        <taxon>Pseudonocardia</taxon>
    </lineage>
</organism>
<dbReference type="SUPFAM" id="SSF56645">
    <property type="entry name" value="Acyl-CoA dehydrogenase NM domain-like"/>
    <property type="match status" value="1"/>
</dbReference>
<dbReference type="Pfam" id="PF02770">
    <property type="entry name" value="Acyl-CoA_dh_M"/>
    <property type="match status" value="1"/>
</dbReference>
<dbReference type="InterPro" id="IPR037069">
    <property type="entry name" value="AcylCoA_DH/ox_N_sf"/>
</dbReference>
<gene>
    <name evidence="7" type="ORF">SAMN05216377_103253</name>
</gene>
<dbReference type="SUPFAM" id="SSF47203">
    <property type="entry name" value="Acyl-CoA dehydrogenase C-terminal domain-like"/>
    <property type="match status" value="1"/>
</dbReference>
<dbReference type="InterPro" id="IPR006091">
    <property type="entry name" value="Acyl-CoA_Oxase/DH_mid-dom"/>
</dbReference>
<feature type="domain" description="Acyl-CoA dehydrogenase C-terminal" evidence="6">
    <location>
        <begin position="245"/>
        <end position="368"/>
    </location>
</feature>
<dbReference type="GO" id="GO:0003995">
    <property type="term" value="F:acyl-CoA dehydrogenase activity"/>
    <property type="evidence" value="ECO:0007669"/>
    <property type="project" value="TreeGrafter"/>
</dbReference>
<dbReference type="STRING" id="366584.SAMN05216377_103253"/>
<keyword evidence="2" id="KW-0560">Oxidoreductase</keyword>
<keyword evidence="3" id="KW-0472">Membrane</keyword>
<dbReference type="RefSeq" id="WP_093078121.1">
    <property type="nucleotide sequence ID" value="NZ_FNBE01000003.1"/>
</dbReference>
<dbReference type="Proteomes" id="UP000198967">
    <property type="component" value="Unassembled WGS sequence"/>
</dbReference>
<evidence type="ECO:0000259" key="6">
    <source>
        <dbReference type="Pfam" id="PF08028"/>
    </source>
</evidence>
<dbReference type="Pfam" id="PF08028">
    <property type="entry name" value="Acyl-CoA_dh_2"/>
    <property type="match status" value="1"/>
</dbReference>